<evidence type="ECO:0000313" key="2">
    <source>
        <dbReference type="Proteomes" id="UP001271007"/>
    </source>
</evidence>
<evidence type="ECO:0000313" key="1">
    <source>
        <dbReference type="EMBL" id="KAK3045966.1"/>
    </source>
</evidence>
<evidence type="ECO:0008006" key="3">
    <source>
        <dbReference type="Google" id="ProtNLM"/>
    </source>
</evidence>
<dbReference type="AlphaFoldDB" id="A0AAJ0G700"/>
<dbReference type="PANTHER" id="PTHR46082">
    <property type="entry name" value="ATP/GTP-BINDING PROTEIN-RELATED"/>
    <property type="match status" value="1"/>
</dbReference>
<accession>A0AAJ0G700</accession>
<dbReference type="PANTHER" id="PTHR46082:SF11">
    <property type="entry name" value="AAA+ ATPASE DOMAIN-CONTAINING PROTEIN-RELATED"/>
    <property type="match status" value="1"/>
</dbReference>
<dbReference type="EMBL" id="JAWDJX010000128">
    <property type="protein sequence ID" value="KAK3045966.1"/>
    <property type="molecule type" value="Genomic_DNA"/>
</dbReference>
<keyword evidence="2" id="KW-1185">Reference proteome</keyword>
<dbReference type="GO" id="GO:0003824">
    <property type="term" value="F:catalytic activity"/>
    <property type="evidence" value="ECO:0007669"/>
    <property type="project" value="InterPro"/>
</dbReference>
<dbReference type="Gene3D" id="3.40.50.1580">
    <property type="entry name" value="Nucleoside phosphorylase domain"/>
    <property type="match status" value="1"/>
</dbReference>
<proteinExistence type="predicted"/>
<dbReference type="SUPFAM" id="SSF53167">
    <property type="entry name" value="Purine and uridine phosphorylases"/>
    <property type="match status" value="1"/>
</dbReference>
<comment type="caution">
    <text evidence="1">The sequence shown here is derived from an EMBL/GenBank/DDBJ whole genome shotgun (WGS) entry which is preliminary data.</text>
</comment>
<sequence>MEAAGLMNRFPCLVVRGICDYYDSYKNKDWQPFAAAAAAAWTKELLRNIDPGEVRESAIIGQIMDDVKQLVQNFHVTQQADQYDKILNWLSAPDP</sequence>
<dbReference type="Proteomes" id="UP001271007">
    <property type="component" value="Unassembled WGS sequence"/>
</dbReference>
<dbReference type="GO" id="GO:0009116">
    <property type="term" value="P:nucleoside metabolic process"/>
    <property type="evidence" value="ECO:0007669"/>
    <property type="project" value="InterPro"/>
</dbReference>
<reference evidence="1" key="1">
    <citation type="submission" date="2023-04" db="EMBL/GenBank/DDBJ databases">
        <title>Black Yeasts Isolated from many extreme environments.</title>
        <authorList>
            <person name="Coleine C."/>
            <person name="Stajich J.E."/>
            <person name="Selbmann L."/>
        </authorList>
    </citation>
    <scope>NUCLEOTIDE SEQUENCE</scope>
    <source>
        <strain evidence="1">CCFEE 5312</strain>
    </source>
</reference>
<gene>
    <name evidence="1" type="ORF">LTR09_012509</name>
</gene>
<organism evidence="1 2">
    <name type="scientific">Extremus antarcticus</name>
    <dbReference type="NCBI Taxonomy" id="702011"/>
    <lineage>
        <taxon>Eukaryota</taxon>
        <taxon>Fungi</taxon>
        <taxon>Dikarya</taxon>
        <taxon>Ascomycota</taxon>
        <taxon>Pezizomycotina</taxon>
        <taxon>Dothideomycetes</taxon>
        <taxon>Dothideomycetidae</taxon>
        <taxon>Mycosphaerellales</taxon>
        <taxon>Extremaceae</taxon>
        <taxon>Extremus</taxon>
    </lineage>
</organism>
<name>A0AAJ0G700_9PEZI</name>
<dbReference type="InterPro" id="IPR053137">
    <property type="entry name" value="NLR-like"/>
</dbReference>
<protein>
    <recommendedName>
        <fullName evidence="3">Nucleoside phosphorylase domain-containing protein</fullName>
    </recommendedName>
</protein>
<dbReference type="InterPro" id="IPR035994">
    <property type="entry name" value="Nucleoside_phosphorylase_sf"/>
</dbReference>